<evidence type="ECO:0000313" key="2">
    <source>
        <dbReference type="EMBL" id="NDV42396.1"/>
    </source>
</evidence>
<dbReference type="GO" id="GO:0005886">
    <property type="term" value="C:plasma membrane"/>
    <property type="evidence" value="ECO:0007669"/>
    <property type="project" value="TreeGrafter"/>
</dbReference>
<name>A0A6I5KNY1_9FLAO</name>
<sequence length="251" mass="29175">MFQNPFSFDGRIRRLEYGLSYLIYIILYLSASFLWQEFPTAALFFYPFISVLIWFLLAQGAKRCHDLGNSGFFQFIPFYGLLMLFQDAQSGINKYGRNPKEVAVSMKDSEENALKFPLGKLSIGHSLLRLSSPILINVLLAAMLMEYLNVSDMELFLYISISVIPCHFLALIMNHNSHALEIDGKGQFKERVIYSSTFYVLVRLYTLYFRDTEIYVQAIFFELIIIGLFLCLTYFSFQLYKVIFRKSSLTL</sequence>
<keyword evidence="1" id="KW-0472">Membrane</keyword>
<protein>
    <submittedName>
        <fullName evidence="2">DUF805 domain-containing protein</fullName>
    </submittedName>
</protein>
<organism evidence="2 3">
    <name type="scientific">Flagellimonas sediminis</name>
    <dbReference type="NCBI Taxonomy" id="2696468"/>
    <lineage>
        <taxon>Bacteria</taxon>
        <taxon>Pseudomonadati</taxon>
        <taxon>Bacteroidota</taxon>
        <taxon>Flavobacteriia</taxon>
        <taxon>Flavobacteriales</taxon>
        <taxon>Flavobacteriaceae</taxon>
        <taxon>Flagellimonas</taxon>
    </lineage>
</organism>
<dbReference type="EMBL" id="JAAAMI010000001">
    <property type="protein sequence ID" value="NDV42396.1"/>
    <property type="molecule type" value="Genomic_DNA"/>
</dbReference>
<evidence type="ECO:0000256" key="1">
    <source>
        <dbReference type="SAM" id="Phobius"/>
    </source>
</evidence>
<dbReference type="InterPro" id="IPR008523">
    <property type="entry name" value="DUF805"/>
</dbReference>
<dbReference type="RefSeq" id="WP_163633058.1">
    <property type="nucleotide sequence ID" value="NZ_JAAAMI010000001.1"/>
</dbReference>
<dbReference type="Pfam" id="PF05656">
    <property type="entry name" value="DUF805"/>
    <property type="match status" value="1"/>
</dbReference>
<reference evidence="2 3" key="1">
    <citation type="submission" date="2020-01" db="EMBL/GenBank/DDBJ databases">
        <title>Muricauda sediminis sp.nov. 40Bstr401.</title>
        <authorList>
            <person name="Xue Z."/>
            <person name="Zhu S."/>
            <person name="Ren N."/>
            <person name="Chen T."/>
            <person name="Chen X."/>
            <person name="Chen J."/>
            <person name="Yang J."/>
        </authorList>
    </citation>
    <scope>NUCLEOTIDE SEQUENCE [LARGE SCALE GENOMIC DNA]</scope>
    <source>
        <strain evidence="2 3">40Bstr401</strain>
    </source>
</reference>
<keyword evidence="3" id="KW-1185">Reference proteome</keyword>
<keyword evidence="1" id="KW-0812">Transmembrane</keyword>
<dbReference type="PANTHER" id="PTHR34980:SF3">
    <property type="entry name" value="BLR8105 PROTEIN"/>
    <property type="match status" value="1"/>
</dbReference>
<feature type="transmembrane region" description="Helical" evidence="1">
    <location>
        <begin position="15"/>
        <end position="35"/>
    </location>
</feature>
<accession>A0A6I5KNY1</accession>
<feature type="transmembrane region" description="Helical" evidence="1">
    <location>
        <begin position="127"/>
        <end position="149"/>
    </location>
</feature>
<proteinExistence type="predicted"/>
<comment type="caution">
    <text evidence="2">The sequence shown here is derived from an EMBL/GenBank/DDBJ whole genome shotgun (WGS) entry which is preliminary data.</text>
</comment>
<dbReference type="AlphaFoldDB" id="A0A6I5KNY1"/>
<feature type="transmembrane region" description="Helical" evidence="1">
    <location>
        <begin position="41"/>
        <end position="58"/>
    </location>
</feature>
<keyword evidence="1" id="KW-1133">Transmembrane helix</keyword>
<evidence type="ECO:0000313" key="3">
    <source>
        <dbReference type="Proteomes" id="UP000468707"/>
    </source>
</evidence>
<feature type="transmembrane region" description="Helical" evidence="1">
    <location>
        <begin position="214"/>
        <end position="237"/>
    </location>
</feature>
<feature type="transmembrane region" description="Helical" evidence="1">
    <location>
        <begin position="155"/>
        <end position="172"/>
    </location>
</feature>
<dbReference type="PANTHER" id="PTHR34980">
    <property type="entry name" value="INNER MEMBRANE PROTEIN-RELATED-RELATED"/>
    <property type="match status" value="1"/>
</dbReference>
<dbReference type="Proteomes" id="UP000468707">
    <property type="component" value="Unassembled WGS sequence"/>
</dbReference>
<gene>
    <name evidence="2" type="ORF">GTK07_03575</name>
</gene>
<feature type="transmembrane region" description="Helical" evidence="1">
    <location>
        <begin position="192"/>
        <end position="208"/>
    </location>
</feature>